<organism evidence="3 4">
    <name type="scientific">Actinidia rufa</name>
    <dbReference type="NCBI Taxonomy" id="165716"/>
    <lineage>
        <taxon>Eukaryota</taxon>
        <taxon>Viridiplantae</taxon>
        <taxon>Streptophyta</taxon>
        <taxon>Embryophyta</taxon>
        <taxon>Tracheophyta</taxon>
        <taxon>Spermatophyta</taxon>
        <taxon>Magnoliopsida</taxon>
        <taxon>eudicotyledons</taxon>
        <taxon>Gunneridae</taxon>
        <taxon>Pentapetalae</taxon>
        <taxon>asterids</taxon>
        <taxon>Ericales</taxon>
        <taxon>Actinidiaceae</taxon>
        <taxon>Actinidia</taxon>
    </lineage>
</organism>
<gene>
    <name evidence="3" type="ORF">Acr_15g0019220</name>
</gene>
<comment type="caution">
    <text evidence="3">The sequence shown here is derived from an EMBL/GenBank/DDBJ whole genome shotgun (WGS) entry which is preliminary data.</text>
</comment>
<evidence type="ECO:0000256" key="2">
    <source>
        <dbReference type="ARBA" id="ARBA00022729"/>
    </source>
</evidence>
<keyword evidence="2" id="KW-0732">Signal</keyword>
<evidence type="ECO:0000256" key="1">
    <source>
        <dbReference type="ARBA" id="ARBA00011073"/>
    </source>
</evidence>
<evidence type="ECO:0000313" key="3">
    <source>
        <dbReference type="EMBL" id="GFZ03314.1"/>
    </source>
</evidence>
<dbReference type="Proteomes" id="UP000585474">
    <property type="component" value="Unassembled WGS sequence"/>
</dbReference>
<dbReference type="GO" id="GO:0006508">
    <property type="term" value="P:proteolysis"/>
    <property type="evidence" value="ECO:0007669"/>
    <property type="project" value="InterPro"/>
</dbReference>
<dbReference type="EMBL" id="BJWL01000015">
    <property type="protein sequence ID" value="GFZ03314.1"/>
    <property type="molecule type" value="Genomic_DNA"/>
</dbReference>
<dbReference type="InterPro" id="IPR036852">
    <property type="entry name" value="Peptidase_S8/S53_dom_sf"/>
</dbReference>
<comment type="similarity">
    <text evidence="1">Belongs to the peptidase S8 family.</text>
</comment>
<dbReference type="GO" id="GO:0004252">
    <property type="term" value="F:serine-type endopeptidase activity"/>
    <property type="evidence" value="ECO:0007669"/>
    <property type="project" value="InterPro"/>
</dbReference>
<dbReference type="AlphaFoldDB" id="A0A7J0FXK5"/>
<protein>
    <submittedName>
        <fullName evidence="3">PA-domain containing subtilase family protein</fullName>
    </submittedName>
</protein>
<keyword evidence="4" id="KW-1185">Reference proteome</keyword>
<dbReference type="OrthoDB" id="206201at2759"/>
<dbReference type="SUPFAM" id="SSF52743">
    <property type="entry name" value="Subtilisin-like"/>
    <property type="match status" value="1"/>
</dbReference>
<dbReference type="Gene3D" id="3.40.50.200">
    <property type="entry name" value="Peptidase S8/S53 domain"/>
    <property type="match status" value="2"/>
</dbReference>
<sequence>MIVIVSCIAEERDTYLVLMEGGPVAFHRGSMPEEGRKVDSNRAFGHRKAKAPELAYDPTNPFASNLSRFLGTCEDGPQFPMNSCNGKIVSARIFSAGAQAVATLNASVDFLSPFDAVGHGREIYMWGGAGVASTAAGNSGVTVVVNGFFYGQASEMAPRAQIPVYKAIYPNLGTLADVVAAMDQIISKYYEEKTCRDKREFVTSYGGRAAIGEGRVASYMGRAPIVSRFSSRGPDFINYDRNPIDVLKPDILAPSHQIWAAWIPMCFGSYCIWKQFCSIVWYKHGHPSYCRHSSADQSKKKPSWTPSTIASAMSTTATKYDNNGEPIMAEGSEIYTSYPSTSDFGAGLVYHPVPWIQAWSSHRLMVCGNEAGYEDYISFLFFLPNTDPATIKTATGGSCNNSFINPSDLSTPSVTISALWGYRLVLV</sequence>
<name>A0A7J0FXK5_9ERIC</name>
<dbReference type="PANTHER" id="PTHR10795">
    <property type="entry name" value="PROPROTEIN CONVERTASE SUBTILISIN/KEXIN"/>
    <property type="match status" value="1"/>
</dbReference>
<reference evidence="3 4" key="1">
    <citation type="submission" date="2019-07" db="EMBL/GenBank/DDBJ databases">
        <title>De Novo Assembly of kiwifruit Actinidia rufa.</title>
        <authorList>
            <person name="Sugita-Konishi S."/>
            <person name="Sato K."/>
            <person name="Mori E."/>
            <person name="Abe Y."/>
            <person name="Kisaki G."/>
            <person name="Hamano K."/>
            <person name="Suezawa K."/>
            <person name="Otani M."/>
            <person name="Fukuda T."/>
            <person name="Manabe T."/>
            <person name="Gomi K."/>
            <person name="Tabuchi M."/>
            <person name="Akimitsu K."/>
            <person name="Kataoka I."/>
        </authorList>
    </citation>
    <scope>NUCLEOTIDE SEQUENCE [LARGE SCALE GENOMIC DNA]</scope>
    <source>
        <strain evidence="4">cv. Fuchu</strain>
    </source>
</reference>
<dbReference type="InterPro" id="IPR045051">
    <property type="entry name" value="SBT"/>
</dbReference>
<proteinExistence type="inferred from homology"/>
<accession>A0A7J0FXK5</accession>
<evidence type="ECO:0000313" key="4">
    <source>
        <dbReference type="Proteomes" id="UP000585474"/>
    </source>
</evidence>